<keyword evidence="13" id="KW-0472">Membrane</keyword>
<comment type="function">
    <text evidence="2">May be involved in the metabolism of insect hormones and in the breakdown of synthetic insecticides.</text>
</comment>
<dbReference type="Pfam" id="PF00067">
    <property type="entry name" value="p450"/>
    <property type="match status" value="1"/>
</dbReference>
<keyword evidence="17" id="KW-1185">Reference proteome</keyword>
<keyword evidence="10 15" id="KW-0560">Oxidoreductase</keyword>
<comment type="cofactor">
    <cofactor evidence="1 14">
        <name>heme</name>
        <dbReference type="ChEBI" id="CHEBI:30413"/>
    </cofactor>
</comment>
<evidence type="ECO:0000256" key="6">
    <source>
        <dbReference type="ARBA" id="ARBA00022617"/>
    </source>
</evidence>
<dbReference type="InterPro" id="IPR017972">
    <property type="entry name" value="Cyt_P450_CS"/>
</dbReference>
<evidence type="ECO:0000256" key="10">
    <source>
        <dbReference type="ARBA" id="ARBA00023002"/>
    </source>
</evidence>
<dbReference type="Proteomes" id="UP001566132">
    <property type="component" value="Unassembled WGS sequence"/>
</dbReference>
<evidence type="ECO:0000256" key="2">
    <source>
        <dbReference type="ARBA" id="ARBA00003690"/>
    </source>
</evidence>
<evidence type="ECO:0000256" key="1">
    <source>
        <dbReference type="ARBA" id="ARBA00001971"/>
    </source>
</evidence>
<dbReference type="EMBL" id="JBDJPC010000001">
    <property type="protein sequence ID" value="KAL1517668.1"/>
    <property type="molecule type" value="Genomic_DNA"/>
</dbReference>
<keyword evidence="6 14" id="KW-0349">Heme</keyword>
<dbReference type="InterPro" id="IPR001128">
    <property type="entry name" value="Cyt_P450"/>
</dbReference>
<keyword evidence="9" id="KW-0492">Microsome</keyword>
<evidence type="ECO:0000256" key="15">
    <source>
        <dbReference type="RuleBase" id="RU000461"/>
    </source>
</evidence>
<name>A0ABD1FI02_HYPHA</name>
<dbReference type="AlphaFoldDB" id="A0ABD1FI02"/>
<dbReference type="GO" id="GO:0046872">
    <property type="term" value="F:metal ion binding"/>
    <property type="evidence" value="ECO:0007669"/>
    <property type="project" value="UniProtKB-KW"/>
</dbReference>
<dbReference type="SUPFAM" id="SSF48264">
    <property type="entry name" value="Cytochrome P450"/>
    <property type="match status" value="1"/>
</dbReference>
<dbReference type="PANTHER" id="PTHR24300:SF376">
    <property type="entry name" value="CYTOCHROME P450 15A1"/>
    <property type="match status" value="1"/>
</dbReference>
<dbReference type="PRINTS" id="PR00463">
    <property type="entry name" value="EP450I"/>
</dbReference>
<comment type="caution">
    <text evidence="16">The sequence shown here is derived from an EMBL/GenBank/DDBJ whole genome shotgun (WGS) entry which is preliminary data.</text>
</comment>
<evidence type="ECO:0000313" key="16">
    <source>
        <dbReference type="EMBL" id="KAL1517668.1"/>
    </source>
</evidence>
<feature type="binding site" description="axial binding residue" evidence="14">
    <location>
        <position position="437"/>
    </location>
    <ligand>
        <name>heme</name>
        <dbReference type="ChEBI" id="CHEBI:30413"/>
    </ligand>
    <ligandPart>
        <name>Fe</name>
        <dbReference type="ChEBI" id="CHEBI:18248"/>
    </ligandPart>
</feature>
<evidence type="ECO:0000313" key="17">
    <source>
        <dbReference type="Proteomes" id="UP001566132"/>
    </source>
</evidence>
<dbReference type="PROSITE" id="PS00086">
    <property type="entry name" value="CYTOCHROME_P450"/>
    <property type="match status" value="1"/>
</dbReference>
<evidence type="ECO:0000256" key="7">
    <source>
        <dbReference type="ARBA" id="ARBA00022723"/>
    </source>
</evidence>
<comment type="similarity">
    <text evidence="5 15">Belongs to the cytochrome P450 family.</text>
</comment>
<evidence type="ECO:0000256" key="12">
    <source>
        <dbReference type="ARBA" id="ARBA00023033"/>
    </source>
</evidence>
<evidence type="ECO:0000256" key="11">
    <source>
        <dbReference type="ARBA" id="ARBA00023004"/>
    </source>
</evidence>
<evidence type="ECO:0000256" key="13">
    <source>
        <dbReference type="ARBA" id="ARBA00023136"/>
    </source>
</evidence>
<sequence>MYTELLLVLLTVAFFVRIILDVVHRRKTFPPGPYWKPFIGDGPELRKLSRKLGSQHLAMQELAKRHDTDVLGLELGRQRFVIACSYDTVLQILKSSTYYARPKDLFMKLRTMGTGKGITSTEGEFWVEQRAFLVSHLKALGFGKSRMEQMIRDEIDSFLKLLEDPQGYIDISATLAPSILSILWTLTSGQTVKGDNRVPRLLQLLKTRNELFDMSGGFLNQFPWLRFIAPERSGYNLLQAVNQELKEFIMETINEHKRNWSEGRCDDFIYSFLCEQNKPSQENFSDDQLVMVCLDIFFAGSGTTSNAIDFAFLAMILYPEVQEKVFQCLSKEFKRDEDISYADRKRVPYIEAVLLECQRYFPIMPVSGPRRVLHPTLIDKYIVPPGTTALYSIHAVHQDKEYWKDPENFRPERFLDENNNIVSQERILTFGLGKRKCLGDVLAKTCVFLFFVHVLRKYNIQCEKGNKPTGIPRPGLLLTTENYKAKFIARY</sequence>
<protein>
    <recommendedName>
        <fullName evidence="18">Cytochrome P450</fullName>
    </recommendedName>
</protein>
<dbReference type="InterPro" id="IPR036396">
    <property type="entry name" value="Cyt_P450_sf"/>
</dbReference>
<dbReference type="GO" id="GO:0004497">
    <property type="term" value="F:monooxygenase activity"/>
    <property type="evidence" value="ECO:0007669"/>
    <property type="project" value="UniProtKB-KW"/>
</dbReference>
<evidence type="ECO:0000256" key="8">
    <source>
        <dbReference type="ARBA" id="ARBA00022824"/>
    </source>
</evidence>
<keyword evidence="11 14" id="KW-0408">Iron</keyword>
<organism evidence="16 17">
    <name type="scientific">Hypothenemus hampei</name>
    <name type="common">Coffee berry borer</name>
    <dbReference type="NCBI Taxonomy" id="57062"/>
    <lineage>
        <taxon>Eukaryota</taxon>
        <taxon>Metazoa</taxon>
        <taxon>Ecdysozoa</taxon>
        <taxon>Arthropoda</taxon>
        <taxon>Hexapoda</taxon>
        <taxon>Insecta</taxon>
        <taxon>Pterygota</taxon>
        <taxon>Neoptera</taxon>
        <taxon>Endopterygota</taxon>
        <taxon>Coleoptera</taxon>
        <taxon>Polyphaga</taxon>
        <taxon>Cucujiformia</taxon>
        <taxon>Curculionidae</taxon>
        <taxon>Scolytinae</taxon>
        <taxon>Hypothenemus</taxon>
    </lineage>
</organism>
<dbReference type="PANTHER" id="PTHR24300">
    <property type="entry name" value="CYTOCHROME P450 508A4-RELATED"/>
    <property type="match status" value="1"/>
</dbReference>
<evidence type="ECO:0000256" key="3">
    <source>
        <dbReference type="ARBA" id="ARBA00004174"/>
    </source>
</evidence>
<evidence type="ECO:0008006" key="18">
    <source>
        <dbReference type="Google" id="ProtNLM"/>
    </source>
</evidence>
<dbReference type="GO" id="GO:0005789">
    <property type="term" value="C:endoplasmic reticulum membrane"/>
    <property type="evidence" value="ECO:0007669"/>
    <property type="project" value="UniProtKB-SubCell"/>
</dbReference>
<evidence type="ECO:0000256" key="14">
    <source>
        <dbReference type="PIRSR" id="PIRSR602401-1"/>
    </source>
</evidence>
<evidence type="ECO:0000256" key="4">
    <source>
        <dbReference type="ARBA" id="ARBA00004406"/>
    </source>
</evidence>
<dbReference type="InterPro" id="IPR002401">
    <property type="entry name" value="Cyt_P450_E_grp-I"/>
</dbReference>
<accession>A0ABD1FI02</accession>
<dbReference type="FunFam" id="1.10.630.10:FF:000238">
    <property type="entry name" value="Cytochrome P450 2A6"/>
    <property type="match status" value="1"/>
</dbReference>
<reference evidence="16 17" key="1">
    <citation type="submission" date="2024-05" db="EMBL/GenBank/DDBJ databases">
        <title>Genetic variation in Jamaican populations of the coffee berry borer (Hypothenemus hampei).</title>
        <authorList>
            <person name="Errbii M."/>
            <person name="Myrie A."/>
        </authorList>
    </citation>
    <scope>NUCLEOTIDE SEQUENCE [LARGE SCALE GENOMIC DNA]</scope>
    <source>
        <strain evidence="16">JA-Hopewell-2020-01-JO</strain>
        <tissue evidence="16">Whole body</tissue>
    </source>
</reference>
<keyword evidence="12 15" id="KW-0503">Monooxygenase</keyword>
<dbReference type="PRINTS" id="PR00385">
    <property type="entry name" value="P450"/>
</dbReference>
<evidence type="ECO:0000256" key="5">
    <source>
        <dbReference type="ARBA" id="ARBA00010617"/>
    </source>
</evidence>
<proteinExistence type="inferred from homology"/>
<keyword evidence="7 14" id="KW-0479">Metal-binding</keyword>
<dbReference type="InterPro" id="IPR050182">
    <property type="entry name" value="Cytochrome_P450_fam2"/>
</dbReference>
<keyword evidence="8" id="KW-0256">Endoplasmic reticulum</keyword>
<gene>
    <name evidence="16" type="ORF">ABEB36_001403</name>
</gene>
<dbReference type="Gene3D" id="1.10.630.10">
    <property type="entry name" value="Cytochrome P450"/>
    <property type="match status" value="1"/>
</dbReference>
<evidence type="ECO:0000256" key="9">
    <source>
        <dbReference type="ARBA" id="ARBA00022848"/>
    </source>
</evidence>
<comment type="subcellular location">
    <subcellularLocation>
        <location evidence="4">Endoplasmic reticulum membrane</location>
        <topology evidence="4">Peripheral membrane protein</topology>
    </subcellularLocation>
    <subcellularLocation>
        <location evidence="3">Microsome membrane</location>
        <topology evidence="3">Peripheral membrane protein</topology>
    </subcellularLocation>
</comment>